<organism evidence="3 4">
    <name type="scientific">Phaeosphaeria nodorum (strain SN15 / ATCC MYA-4574 / FGSC 10173)</name>
    <name type="common">Glume blotch fungus</name>
    <name type="synonym">Parastagonospora nodorum</name>
    <dbReference type="NCBI Taxonomy" id="321614"/>
    <lineage>
        <taxon>Eukaryota</taxon>
        <taxon>Fungi</taxon>
        <taxon>Dikarya</taxon>
        <taxon>Ascomycota</taxon>
        <taxon>Pezizomycotina</taxon>
        <taxon>Dothideomycetes</taxon>
        <taxon>Pleosporomycetidae</taxon>
        <taxon>Pleosporales</taxon>
        <taxon>Pleosporineae</taxon>
        <taxon>Phaeosphaeriaceae</taxon>
        <taxon>Parastagonospora</taxon>
    </lineage>
</organism>
<dbReference type="Gene3D" id="3.40.50.1820">
    <property type="entry name" value="alpha/beta hydrolase"/>
    <property type="match status" value="1"/>
</dbReference>
<dbReference type="InterPro" id="IPR050300">
    <property type="entry name" value="GDXG_lipolytic_enzyme"/>
</dbReference>
<dbReference type="EMBL" id="CP069038">
    <property type="protein sequence ID" value="QRD04220.1"/>
    <property type="molecule type" value="Genomic_DNA"/>
</dbReference>
<dbReference type="PANTHER" id="PTHR48081">
    <property type="entry name" value="AB HYDROLASE SUPERFAMILY PROTEIN C4A8.06C"/>
    <property type="match status" value="1"/>
</dbReference>
<sequence length="313" mass="34714">MSLSTTPATRFDSFDVYKTSYKKVGEHEIEANVLVPKDIKPGKCPVMIKWHGGGLTAGTALYPNWFAAYFVPFLHRNNAIAVLPNYRLTPEHSGSDILTDIADFHTWFRENLPSYLFTKNPSVELDFAHVLVHGDSAGGWCALQSILTQPQGTFTACFLQYPVTSAFPTSPDDILMGQSIPPKSTLDAFIASIPPGSITSSATPPSRAWLAPMLRAYGRWGEFFGEGKHIMPDTAVEDARFWVPMWIIHGRDDSVVSVEWTEKFVERVRGRFPHVRVEVVSPEGDHGFDAELCEEDAGWLGELLKGVEGGWLG</sequence>
<evidence type="ECO:0000259" key="2">
    <source>
        <dbReference type="Pfam" id="PF07859"/>
    </source>
</evidence>
<dbReference type="Pfam" id="PF07859">
    <property type="entry name" value="Abhydrolase_3"/>
    <property type="match status" value="1"/>
</dbReference>
<dbReference type="AlphaFoldDB" id="A0A7U2I6Z7"/>
<accession>A0A7U2I6Z7</accession>
<keyword evidence="1" id="KW-0378">Hydrolase</keyword>
<protein>
    <recommendedName>
        <fullName evidence="2">Alpha/beta hydrolase fold-3 domain-containing protein</fullName>
    </recommendedName>
</protein>
<proteinExistence type="predicted"/>
<reference evidence="4" key="1">
    <citation type="journal article" date="2021" name="BMC Genomics">
        <title>Chromosome-level genome assembly and manually-curated proteome of model necrotroph Parastagonospora nodorum Sn15 reveals a genome-wide trove of candidate effector homologs, and redundancy of virulence-related functions within an accessory chromosome.</title>
        <authorList>
            <person name="Bertazzoni S."/>
            <person name="Jones D.A.B."/>
            <person name="Phan H.T."/>
            <person name="Tan K.-C."/>
            <person name="Hane J.K."/>
        </authorList>
    </citation>
    <scope>NUCLEOTIDE SEQUENCE [LARGE SCALE GENOMIC DNA]</scope>
    <source>
        <strain evidence="4">SN15 / ATCC MYA-4574 / FGSC 10173)</strain>
    </source>
</reference>
<dbReference type="OrthoDB" id="19653at2759"/>
<dbReference type="OMA" id="CPILLRY"/>
<dbReference type="InterPro" id="IPR013094">
    <property type="entry name" value="AB_hydrolase_3"/>
</dbReference>
<dbReference type="GO" id="GO:0016787">
    <property type="term" value="F:hydrolase activity"/>
    <property type="evidence" value="ECO:0007669"/>
    <property type="project" value="UniProtKB-KW"/>
</dbReference>
<dbReference type="InterPro" id="IPR029058">
    <property type="entry name" value="AB_hydrolase_fold"/>
</dbReference>
<gene>
    <name evidence="3" type="ORF">JI435_129530</name>
</gene>
<keyword evidence="4" id="KW-1185">Reference proteome</keyword>
<evidence type="ECO:0000256" key="1">
    <source>
        <dbReference type="ARBA" id="ARBA00022801"/>
    </source>
</evidence>
<name>A0A7U2I6Z7_PHANO</name>
<dbReference type="VEuPathDB" id="FungiDB:JI435_129530"/>
<evidence type="ECO:0000313" key="3">
    <source>
        <dbReference type="EMBL" id="QRD04220.1"/>
    </source>
</evidence>
<feature type="domain" description="Alpha/beta hydrolase fold-3" evidence="2">
    <location>
        <begin position="48"/>
        <end position="171"/>
    </location>
</feature>
<dbReference type="Proteomes" id="UP000663193">
    <property type="component" value="Chromosome 16"/>
</dbReference>
<dbReference type="PANTHER" id="PTHR48081:SF3">
    <property type="entry name" value="ALPHA_BETA HYDROLASE FOLD-3 DOMAIN-CONTAINING PROTEIN"/>
    <property type="match status" value="1"/>
</dbReference>
<dbReference type="SUPFAM" id="SSF53474">
    <property type="entry name" value="alpha/beta-Hydrolases"/>
    <property type="match status" value="1"/>
</dbReference>
<evidence type="ECO:0000313" key="4">
    <source>
        <dbReference type="Proteomes" id="UP000663193"/>
    </source>
</evidence>